<dbReference type="SUPFAM" id="SSF89447">
    <property type="entry name" value="AbrB/MazE/MraZ-like"/>
    <property type="match status" value="1"/>
</dbReference>
<dbReference type="Proteomes" id="UP001596410">
    <property type="component" value="Unassembled WGS sequence"/>
</dbReference>
<proteinExistence type="predicted"/>
<dbReference type="Gene3D" id="2.10.260.10">
    <property type="match status" value="2"/>
</dbReference>
<dbReference type="InterPro" id="IPR037914">
    <property type="entry name" value="SpoVT-AbrB_sf"/>
</dbReference>
<sequence>MDTTYTRLVDKVGRLVIPKDIREALLFNGNHLEMELLSDGKGIKVYKDQVNKDESKTLDSYGRLLIPVELRQELAWEKGKQVEVKIVEDHVILNDQVQACEICGNSQFLFKVKKKFVCKGCIEDGNQSILQNWLSPLDELVSDFMNGCDRLLSFEDPKNIDHTKELGYRLQFLLQFLTVPVTDDFYKSLKDVNKLLAEVRDREIVISEFDQRSGQMDDKKRANVFVQLNQQIDKKRKKHQVKLEQKLPPIINRNFYEKWNNLKEELDYILTLKLNRRLSQYENTFQDAINEYEVVIEKKDENSRVAIDRLNSVRTTAIHLNYIYQYLDTLYEKDYRSDANYYKHLQKQFETINNLNNGLREFEKHYKKVDEKKKHVKAVKKQLIEESFENVKQVKF</sequence>
<feature type="domain" description="SpoVT-AbrB" evidence="1">
    <location>
        <begin position="56"/>
        <end position="99"/>
    </location>
</feature>
<comment type="caution">
    <text evidence="2">The sequence shown here is derived from an EMBL/GenBank/DDBJ whole genome shotgun (WGS) entry which is preliminary data.</text>
</comment>
<dbReference type="RefSeq" id="WP_204711938.1">
    <property type="nucleotide sequence ID" value="NZ_JBHSZV010000023.1"/>
</dbReference>
<protein>
    <submittedName>
        <fullName evidence="2">CHAD domain-containing protein</fullName>
    </submittedName>
</protein>
<keyword evidence="3" id="KW-1185">Reference proteome</keyword>
<gene>
    <name evidence="2" type="ORF">ACFQIC_09425</name>
</gene>
<dbReference type="InterPro" id="IPR007899">
    <property type="entry name" value="CHAD_dom"/>
</dbReference>
<accession>A0ABW2ELY0</accession>
<dbReference type="Pfam" id="PF05235">
    <property type="entry name" value="CHAD"/>
    <property type="match status" value="1"/>
</dbReference>
<feature type="domain" description="SpoVT-AbrB" evidence="1">
    <location>
        <begin position="7"/>
        <end position="51"/>
    </location>
</feature>
<evidence type="ECO:0000313" key="3">
    <source>
        <dbReference type="Proteomes" id="UP001596410"/>
    </source>
</evidence>
<organism evidence="2 3">
    <name type="scientific">Halobacillus seohaensis</name>
    <dbReference type="NCBI Taxonomy" id="447421"/>
    <lineage>
        <taxon>Bacteria</taxon>
        <taxon>Bacillati</taxon>
        <taxon>Bacillota</taxon>
        <taxon>Bacilli</taxon>
        <taxon>Bacillales</taxon>
        <taxon>Bacillaceae</taxon>
        <taxon>Halobacillus</taxon>
    </lineage>
</organism>
<evidence type="ECO:0000259" key="1">
    <source>
        <dbReference type="SMART" id="SM00966"/>
    </source>
</evidence>
<reference evidence="3" key="1">
    <citation type="journal article" date="2019" name="Int. J. Syst. Evol. Microbiol.">
        <title>The Global Catalogue of Microorganisms (GCM) 10K type strain sequencing project: providing services to taxonomists for standard genome sequencing and annotation.</title>
        <authorList>
            <consortium name="The Broad Institute Genomics Platform"/>
            <consortium name="The Broad Institute Genome Sequencing Center for Infectious Disease"/>
            <person name="Wu L."/>
            <person name="Ma J."/>
        </authorList>
    </citation>
    <scope>NUCLEOTIDE SEQUENCE [LARGE SCALE GENOMIC DNA]</scope>
    <source>
        <strain evidence="3">CGMCC 4.1621</strain>
    </source>
</reference>
<dbReference type="SMART" id="SM00966">
    <property type="entry name" value="SpoVT_AbrB"/>
    <property type="match status" value="2"/>
</dbReference>
<dbReference type="InterPro" id="IPR007159">
    <property type="entry name" value="SpoVT-AbrB_dom"/>
</dbReference>
<dbReference type="EMBL" id="JBHSZV010000023">
    <property type="protein sequence ID" value="MFC7062079.1"/>
    <property type="molecule type" value="Genomic_DNA"/>
</dbReference>
<evidence type="ECO:0000313" key="2">
    <source>
        <dbReference type="EMBL" id="MFC7062079.1"/>
    </source>
</evidence>
<name>A0ABW2ELY0_9BACI</name>